<accession>E6YKR9</accession>
<dbReference type="AlphaFoldDB" id="E6YKR9"/>
<protein>
    <submittedName>
        <fullName evidence="1">Uncharacterized protein</fullName>
    </submittedName>
</protein>
<gene>
    <name evidence="1" type="ORF">BARRO_30038</name>
</gene>
<proteinExistence type="predicted"/>
<sequence>MSEYDCIQGSILTSDQISLKNYYNVYYSIDIKHYSIFALKKYYKYQIRFGSEINN</sequence>
<name>E6YKR9_9HYPH</name>
<evidence type="ECO:0000313" key="1">
    <source>
        <dbReference type="EMBL" id="CBI77457.1"/>
    </source>
</evidence>
<dbReference type="EMBL" id="FN645457">
    <property type="protein sequence ID" value="CBI77457.1"/>
    <property type="molecule type" value="Genomic_DNA"/>
</dbReference>
<reference evidence="1" key="1">
    <citation type="journal article" date="2011" name="PLoS Genet.">
        <title>Parallel evolution of a type IV secretion system in radiating lineages of the host-restricted bacterial pathogen Bartonella.</title>
        <authorList>
            <person name="Engel P."/>
            <person name="Salzburger W."/>
            <person name="Liesch M."/>
            <person name="Chang C.C."/>
            <person name="Maruyama S."/>
            <person name="Lanz C."/>
            <person name="Calteau A."/>
            <person name="Lajus A."/>
            <person name="Medigue C."/>
            <person name="Schuster S.C."/>
            <person name="Dehio C."/>
        </authorList>
    </citation>
    <scope>NUCLEOTIDE SEQUENCE</scope>
    <source>
        <strain evidence="1">ATCC BAA-1498</strain>
    </source>
</reference>
<organism evidence="1">
    <name type="scientific">Bartonella rochalimae ATCC BAA-1498</name>
    <dbReference type="NCBI Taxonomy" id="685782"/>
    <lineage>
        <taxon>Bacteria</taxon>
        <taxon>Pseudomonadati</taxon>
        <taxon>Pseudomonadota</taxon>
        <taxon>Alphaproteobacteria</taxon>
        <taxon>Hyphomicrobiales</taxon>
        <taxon>Bartonellaceae</taxon>
        <taxon>Bartonella</taxon>
    </lineage>
</organism>